<evidence type="ECO:0000256" key="2">
    <source>
        <dbReference type="ARBA" id="ARBA00022723"/>
    </source>
</evidence>
<dbReference type="Proteomes" id="UP000622552">
    <property type="component" value="Unassembled WGS sequence"/>
</dbReference>
<dbReference type="PANTHER" id="PTHR13794">
    <property type="entry name" value="ENOLASE SUPERFAMILY, MANDELATE RACEMASE"/>
    <property type="match status" value="1"/>
</dbReference>
<dbReference type="SUPFAM" id="SSF51604">
    <property type="entry name" value="Enolase C-terminal domain-like"/>
    <property type="match status" value="1"/>
</dbReference>
<evidence type="ECO:0000313" key="5">
    <source>
        <dbReference type="EMBL" id="MBG6134126.1"/>
    </source>
</evidence>
<proteinExistence type="predicted"/>
<dbReference type="InterPro" id="IPR029065">
    <property type="entry name" value="Enolase_C-like"/>
</dbReference>
<dbReference type="AlphaFoldDB" id="A0A8J7GB39"/>
<keyword evidence="5" id="KW-0456">Lyase</keyword>
<feature type="domain" description="Mandelate racemase/muconate lactonizing enzyme C-terminal" evidence="4">
    <location>
        <begin position="195"/>
        <end position="291"/>
    </location>
</feature>
<keyword evidence="3" id="KW-0460">Magnesium</keyword>
<accession>A0A8J7GB39</accession>
<comment type="cofactor">
    <cofactor evidence="1">
        <name>Mg(2+)</name>
        <dbReference type="ChEBI" id="CHEBI:18420"/>
    </cofactor>
</comment>
<dbReference type="InterPro" id="IPR036849">
    <property type="entry name" value="Enolase-like_C_sf"/>
</dbReference>
<keyword evidence="2" id="KW-0479">Metal-binding</keyword>
<dbReference type="Gene3D" id="3.30.390.10">
    <property type="entry name" value="Enolase-like, N-terminal domain"/>
    <property type="match status" value="1"/>
</dbReference>
<dbReference type="Pfam" id="PF02746">
    <property type="entry name" value="MR_MLE_N"/>
    <property type="match status" value="1"/>
</dbReference>
<name>A0A8J7GB39_9ACTN</name>
<dbReference type="GO" id="GO:0000287">
    <property type="term" value="F:magnesium ion binding"/>
    <property type="evidence" value="ECO:0007669"/>
    <property type="project" value="TreeGrafter"/>
</dbReference>
<reference evidence="5" key="1">
    <citation type="submission" date="2020-11" db="EMBL/GenBank/DDBJ databases">
        <title>Sequencing the genomes of 1000 actinobacteria strains.</title>
        <authorList>
            <person name="Klenk H.-P."/>
        </authorList>
    </citation>
    <scope>NUCLEOTIDE SEQUENCE</scope>
    <source>
        <strain evidence="5">DSM 45356</strain>
    </source>
</reference>
<evidence type="ECO:0000313" key="6">
    <source>
        <dbReference type="Proteomes" id="UP000622552"/>
    </source>
</evidence>
<dbReference type="InterPro" id="IPR013341">
    <property type="entry name" value="Mandelate_racemase_N_dom"/>
</dbReference>
<evidence type="ECO:0000259" key="4">
    <source>
        <dbReference type="SMART" id="SM00922"/>
    </source>
</evidence>
<organism evidence="5 6">
    <name type="scientific">Longispora fulva</name>
    <dbReference type="NCBI Taxonomy" id="619741"/>
    <lineage>
        <taxon>Bacteria</taxon>
        <taxon>Bacillati</taxon>
        <taxon>Actinomycetota</taxon>
        <taxon>Actinomycetes</taxon>
        <taxon>Micromonosporales</taxon>
        <taxon>Micromonosporaceae</taxon>
        <taxon>Longispora</taxon>
    </lineage>
</organism>
<dbReference type="PANTHER" id="PTHR13794:SF58">
    <property type="entry name" value="MITOCHONDRIAL ENOLASE SUPERFAMILY MEMBER 1"/>
    <property type="match status" value="1"/>
</dbReference>
<dbReference type="EC" id="4.2.1.68" evidence="5"/>
<dbReference type="Pfam" id="PF13378">
    <property type="entry name" value="MR_MLE_C"/>
    <property type="match status" value="1"/>
</dbReference>
<dbReference type="EMBL" id="JADOUF010000001">
    <property type="protein sequence ID" value="MBG6134126.1"/>
    <property type="molecule type" value="Genomic_DNA"/>
</dbReference>
<dbReference type="RefSeq" id="WP_197001399.1">
    <property type="nucleotide sequence ID" value="NZ_BONS01000026.1"/>
</dbReference>
<dbReference type="SUPFAM" id="SSF54826">
    <property type="entry name" value="Enolase N-terminal domain-like"/>
    <property type="match status" value="1"/>
</dbReference>
<dbReference type="GO" id="GO:0050023">
    <property type="term" value="F:L-fuconate dehydratase activity"/>
    <property type="evidence" value="ECO:0007669"/>
    <property type="project" value="UniProtKB-EC"/>
</dbReference>
<dbReference type="GO" id="GO:0016052">
    <property type="term" value="P:carbohydrate catabolic process"/>
    <property type="evidence" value="ECO:0007669"/>
    <property type="project" value="TreeGrafter"/>
</dbReference>
<keyword evidence="6" id="KW-1185">Reference proteome</keyword>
<evidence type="ECO:0000256" key="3">
    <source>
        <dbReference type="ARBA" id="ARBA00022842"/>
    </source>
</evidence>
<sequence>MSRVARFDTVDLRIPRSQRPSGTGAPDAGYSAAYLTLETDTGEHGTAFVSTDGSRTDVLVVAIDALAPFVLDRDVDQVAGDLGGFSRSLLHDSQLRWLGPEQGVLHIAMGVVINAVWDLAARRAGQPLWELLSAMSVDQIVDLVDFRYLTEAITPIDAADLLEEALPGRAARAEELRAQGYPACTAEPGWLGHPDETLVRLAEEAVAAGFEQITVEVGEDLANDRRRLRLLRDTVGPLIPIALNAGQRWDVSGGSEWIRELKEFDPCWIEEPTSPDDVLGHAAIRRNVTPIRIATGESVHNRIVFKQLLQANAVDVLRMDATRVAGINEMIAVLLLAAHYRVPVRPRPGGVGFPELALHLAMFDNIAVSGTLDGRMLEYTANPHGHLVEPALVRDGAYQVPRAPGCASRIHDEILSRFHRRPRWGAP</sequence>
<dbReference type="InterPro" id="IPR013342">
    <property type="entry name" value="Mandelate_racemase_C"/>
</dbReference>
<dbReference type="InterPro" id="IPR029017">
    <property type="entry name" value="Enolase-like_N"/>
</dbReference>
<evidence type="ECO:0000256" key="1">
    <source>
        <dbReference type="ARBA" id="ARBA00001946"/>
    </source>
</evidence>
<protein>
    <submittedName>
        <fullName evidence="5">L-fuconate dehydratase</fullName>
        <ecNumber evidence="5">4.2.1.68</ecNumber>
    </submittedName>
</protein>
<dbReference type="SMART" id="SM00922">
    <property type="entry name" value="MR_MLE"/>
    <property type="match status" value="1"/>
</dbReference>
<comment type="caution">
    <text evidence="5">The sequence shown here is derived from an EMBL/GenBank/DDBJ whole genome shotgun (WGS) entry which is preliminary data.</text>
</comment>
<gene>
    <name evidence="5" type="ORF">IW245_000320</name>
</gene>
<dbReference type="Gene3D" id="3.20.20.120">
    <property type="entry name" value="Enolase-like C-terminal domain"/>
    <property type="match status" value="1"/>
</dbReference>
<dbReference type="InterPro" id="IPR046945">
    <property type="entry name" value="RHMD-like"/>
</dbReference>